<organism evidence="2 3">
    <name type="scientific">Belliella aquatica</name>
    <dbReference type="NCBI Taxonomy" id="1323734"/>
    <lineage>
        <taxon>Bacteria</taxon>
        <taxon>Pseudomonadati</taxon>
        <taxon>Bacteroidota</taxon>
        <taxon>Cytophagia</taxon>
        <taxon>Cytophagales</taxon>
        <taxon>Cyclobacteriaceae</taxon>
        <taxon>Belliella</taxon>
    </lineage>
</organism>
<comment type="caution">
    <text evidence="2">The sequence shown here is derived from an EMBL/GenBank/DDBJ whole genome shotgun (WGS) entry which is preliminary data.</text>
</comment>
<name>A0ABQ1N883_9BACT</name>
<keyword evidence="1" id="KW-0812">Transmembrane</keyword>
<feature type="transmembrane region" description="Helical" evidence="1">
    <location>
        <begin position="12"/>
        <end position="32"/>
    </location>
</feature>
<accession>A0ABQ1N883</accession>
<sequence length="268" mass="30884">MSNDNFFSKSNIYPTIWAIIVGLLAFISGLFWKGITGPDEVVVLNKGSEKDTTVTIIQFKPDQEYFENLTKMTSKSVKKQFASTQPAQKKEAIDSLTLEIARDYQLKFDSLRLKISENRQPLIDNTITSIPSSETKGNNSKLQRPLFRLPAIVEGYVEGKSNSFATISMNTSEFKRKDKVEISVDFFNNSTLDKITPLFIDIVEPKTENSVYQIWSEQYEIKELRNVISFSADFKRGKYILTIGFYLKDELNQKYPVRYARKYNIEIK</sequence>
<gene>
    <name evidence="2" type="ORF">GCM10010993_35650</name>
</gene>
<evidence type="ECO:0000313" key="3">
    <source>
        <dbReference type="Proteomes" id="UP000635885"/>
    </source>
</evidence>
<evidence type="ECO:0000313" key="2">
    <source>
        <dbReference type="EMBL" id="GGC54124.1"/>
    </source>
</evidence>
<keyword evidence="3" id="KW-1185">Reference proteome</keyword>
<keyword evidence="1" id="KW-0472">Membrane</keyword>
<keyword evidence="1" id="KW-1133">Transmembrane helix</keyword>
<protein>
    <submittedName>
        <fullName evidence="2">Uncharacterized protein</fullName>
    </submittedName>
</protein>
<evidence type="ECO:0000256" key="1">
    <source>
        <dbReference type="SAM" id="Phobius"/>
    </source>
</evidence>
<dbReference type="RefSeq" id="WP_188444473.1">
    <property type="nucleotide sequence ID" value="NZ_BMFD01000024.1"/>
</dbReference>
<reference evidence="3" key="1">
    <citation type="journal article" date="2019" name="Int. J. Syst. Evol. Microbiol.">
        <title>The Global Catalogue of Microorganisms (GCM) 10K type strain sequencing project: providing services to taxonomists for standard genome sequencing and annotation.</title>
        <authorList>
            <consortium name="The Broad Institute Genomics Platform"/>
            <consortium name="The Broad Institute Genome Sequencing Center for Infectious Disease"/>
            <person name="Wu L."/>
            <person name="Ma J."/>
        </authorList>
    </citation>
    <scope>NUCLEOTIDE SEQUENCE [LARGE SCALE GENOMIC DNA]</scope>
    <source>
        <strain evidence="3">CGMCC 1.12479</strain>
    </source>
</reference>
<proteinExistence type="predicted"/>
<dbReference type="EMBL" id="BMFD01000024">
    <property type="protein sequence ID" value="GGC54124.1"/>
    <property type="molecule type" value="Genomic_DNA"/>
</dbReference>
<dbReference type="Proteomes" id="UP000635885">
    <property type="component" value="Unassembled WGS sequence"/>
</dbReference>